<dbReference type="EMBL" id="JAUSUW010000004">
    <property type="protein sequence ID" value="MDQ0420741.1"/>
    <property type="molecule type" value="Genomic_DNA"/>
</dbReference>
<dbReference type="Gene3D" id="3.40.50.300">
    <property type="entry name" value="P-loop containing nucleotide triphosphate hydrolases"/>
    <property type="match status" value="1"/>
</dbReference>
<dbReference type="InterPro" id="IPR003593">
    <property type="entry name" value="AAA+_ATPase"/>
</dbReference>
<keyword evidence="4 7" id="KW-0067">ATP-binding</keyword>
<evidence type="ECO:0000259" key="6">
    <source>
        <dbReference type="PROSITE" id="PS50893"/>
    </source>
</evidence>
<proteinExistence type="inferred from homology"/>
<dbReference type="PROSITE" id="PS50893">
    <property type="entry name" value="ABC_TRANSPORTER_2"/>
    <property type="match status" value="1"/>
</dbReference>
<organism evidence="7 8">
    <name type="scientific">Peteryoungia aggregata LMG 23059</name>
    <dbReference type="NCBI Taxonomy" id="1368425"/>
    <lineage>
        <taxon>Bacteria</taxon>
        <taxon>Pseudomonadati</taxon>
        <taxon>Pseudomonadota</taxon>
        <taxon>Alphaproteobacteria</taxon>
        <taxon>Hyphomicrobiales</taxon>
        <taxon>Rhizobiaceae</taxon>
        <taxon>Peteryoungia</taxon>
    </lineage>
</organism>
<dbReference type="GO" id="GO:0005524">
    <property type="term" value="F:ATP binding"/>
    <property type="evidence" value="ECO:0007669"/>
    <property type="project" value="UniProtKB-KW"/>
</dbReference>
<evidence type="ECO:0000313" key="8">
    <source>
        <dbReference type="Proteomes" id="UP001238496"/>
    </source>
</evidence>
<gene>
    <name evidence="7" type="ORF">J2045_001765</name>
</gene>
<dbReference type="Proteomes" id="UP001238496">
    <property type="component" value="Unassembled WGS sequence"/>
</dbReference>
<keyword evidence="2" id="KW-0813">Transport</keyword>
<evidence type="ECO:0000256" key="4">
    <source>
        <dbReference type="ARBA" id="ARBA00022840"/>
    </source>
</evidence>
<protein>
    <submittedName>
        <fullName evidence="7">Branched-chain amino acid transport system ATP-binding protein</fullName>
    </submittedName>
</protein>
<dbReference type="SUPFAM" id="SSF52540">
    <property type="entry name" value="P-loop containing nucleoside triphosphate hydrolases"/>
    <property type="match status" value="1"/>
</dbReference>
<keyword evidence="8" id="KW-1185">Reference proteome</keyword>
<reference evidence="7 8" key="1">
    <citation type="submission" date="2023-07" db="EMBL/GenBank/DDBJ databases">
        <title>Genomic Encyclopedia of Type Strains, Phase IV (KMG-IV): sequencing the most valuable type-strain genomes for metagenomic binning, comparative biology and taxonomic classification.</title>
        <authorList>
            <person name="Goeker M."/>
        </authorList>
    </citation>
    <scope>NUCLEOTIDE SEQUENCE [LARGE SCALE GENOMIC DNA]</scope>
    <source>
        <strain evidence="7 8">DSM 1111</strain>
    </source>
</reference>
<dbReference type="PANTHER" id="PTHR43820:SF5">
    <property type="entry name" value="HIGH-AFFINITY BRANCHED-CHAIN AMINO ACID TRANSPORT ATP-BINDING PROTEIN"/>
    <property type="match status" value="1"/>
</dbReference>
<feature type="domain" description="ABC transporter" evidence="6">
    <location>
        <begin position="2"/>
        <end position="232"/>
    </location>
</feature>
<accession>A0ABU0G7M7</accession>
<name>A0ABU0G7M7_9HYPH</name>
<evidence type="ECO:0000256" key="2">
    <source>
        <dbReference type="ARBA" id="ARBA00022448"/>
    </source>
</evidence>
<dbReference type="InterPro" id="IPR027417">
    <property type="entry name" value="P-loop_NTPase"/>
</dbReference>
<comment type="caution">
    <text evidence="7">The sequence shown here is derived from an EMBL/GenBank/DDBJ whole genome shotgun (WGS) entry which is preliminary data.</text>
</comment>
<evidence type="ECO:0000256" key="3">
    <source>
        <dbReference type="ARBA" id="ARBA00022741"/>
    </source>
</evidence>
<keyword evidence="5" id="KW-0029">Amino-acid transport</keyword>
<keyword evidence="3" id="KW-0547">Nucleotide-binding</keyword>
<evidence type="ECO:0000256" key="5">
    <source>
        <dbReference type="ARBA" id="ARBA00022970"/>
    </source>
</evidence>
<dbReference type="Pfam" id="PF00005">
    <property type="entry name" value="ABC_tran"/>
    <property type="match status" value="1"/>
</dbReference>
<dbReference type="InterPro" id="IPR017871">
    <property type="entry name" value="ABC_transporter-like_CS"/>
</dbReference>
<evidence type="ECO:0000313" key="7">
    <source>
        <dbReference type="EMBL" id="MDQ0420741.1"/>
    </source>
</evidence>
<dbReference type="RefSeq" id="WP_307371741.1">
    <property type="nucleotide sequence ID" value="NZ_JAUSUW010000004.1"/>
</dbReference>
<dbReference type="PANTHER" id="PTHR43820">
    <property type="entry name" value="HIGH-AFFINITY BRANCHED-CHAIN AMINO ACID TRANSPORT ATP-BINDING PROTEIN LIVF"/>
    <property type="match status" value="1"/>
</dbReference>
<dbReference type="SMART" id="SM00382">
    <property type="entry name" value="AAA"/>
    <property type="match status" value="1"/>
</dbReference>
<dbReference type="InterPro" id="IPR052156">
    <property type="entry name" value="BCAA_Transport_ATP-bd_LivF"/>
</dbReference>
<comment type="similarity">
    <text evidence="1">Belongs to the ABC transporter superfamily.</text>
</comment>
<sequence>MLEVRNIQARHGLLQAVRGISFQVRRGEVLGVIGANGAGKTTLFRAITGVHTDMTGSVFLNGRDISTLRPSKRVAAGLAMVPEGRRLFPDMSVRENLQVAGEHGRPGEWTMDTVLDALPALKPVLRSLAGNLSGGQRQAVAIGRALMTNPDVVIMDEVSLGLSPIAIEGLYESLAQLKASGKTGIVVVEQDLRRATGFADRIVCMLEGLITLEGAAAELSHDDITNAYFGLDNTGGEGRVSHA</sequence>
<dbReference type="PROSITE" id="PS00211">
    <property type="entry name" value="ABC_TRANSPORTER_1"/>
    <property type="match status" value="1"/>
</dbReference>
<dbReference type="InterPro" id="IPR003439">
    <property type="entry name" value="ABC_transporter-like_ATP-bd"/>
</dbReference>
<evidence type="ECO:0000256" key="1">
    <source>
        <dbReference type="ARBA" id="ARBA00005417"/>
    </source>
</evidence>
<dbReference type="CDD" id="cd03224">
    <property type="entry name" value="ABC_TM1139_LivF_branched"/>
    <property type="match status" value="1"/>
</dbReference>